<feature type="domain" description="RsbT co-antagonist protein RsbRD N-terminal" evidence="3">
    <location>
        <begin position="26"/>
        <end position="170"/>
    </location>
</feature>
<dbReference type="Gene3D" id="1.10.10.2840">
    <property type="entry name" value="PucR C-terminal helix-turn-helix domain"/>
    <property type="match status" value="1"/>
</dbReference>
<name>A0ABD6FGP5_9PSEU</name>
<dbReference type="PANTHER" id="PTHR33744:SF1">
    <property type="entry name" value="DNA-BINDING TRANSCRIPTIONAL ACTIVATOR ADER"/>
    <property type="match status" value="1"/>
</dbReference>
<dbReference type="EMBL" id="QGUI02000098">
    <property type="protein sequence ID" value="MFO7192435.1"/>
    <property type="molecule type" value="Genomic_DNA"/>
</dbReference>
<dbReference type="Pfam" id="PF14361">
    <property type="entry name" value="RsbRD_N"/>
    <property type="match status" value="1"/>
</dbReference>
<dbReference type="InterPro" id="IPR025736">
    <property type="entry name" value="PucR_C-HTH_dom"/>
</dbReference>
<comment type="caution">
    <text evidence="5">The sequence shown here is derived from an EMBL/GenBank/DDBJ whole genome shotgun (WGS) entry which is preliminary data.</text>
</comment>
<dbReference type="InterPro" id="IPR025751">
    <property type="entry name" value="RsbRD_N_dom"/>
</dbReference>
<dbReference type="Proteomes" id="UP000249324">
    <property type="component" value="Unassembled WGS sequence"/>
</dbReference>
<evidence type="ECO:0000259" key="4">
    <source>
        <dbReference type="Pfam" id="PF17853"/>
    </source>
</evidence>
<evidence type="ECO:0000259" key="2">
    <source>
        <dbReference type="Pfam" id="PF13556"/>
    </source>
</evidence>
<evidence type="ECO:0000259" key="3">
    <source>
        <dbReference type="Pfam" id="PF14361"/>
    </source>
</evidence>
<feature type="domain" description="CdaR GGDEF-like" evidence="4">
    <location>
        <begin position="185"/>
        <end position="289"/>
    </location>
</feature>
<dbReference type="Pfam" id="PF13556">
    <property type="entry name" value="HTH_30"/>
    <property type="match status" value="1"/>
</dbReference>
<accession>A0ABD6FGP5</accession>
<evidence type="ECO:0000256" key="1">
    <source>
        <dbReference type="ARBA" id="ARBA00006754"/>
    </source>
</evidence>
<dbReference type="AlphaFoldDB" id="A0ABD6FGP5"/>
<feature type="domain" description="PucR C-terminal helix-turn-helix" evidence="2">
    <location>
        <begin position="337"/>
        <end position="395"/>
    </location>
</feature>
<protein>
    <submittedName>
        <fullName evidence="5">Helix-turn-helix domain-containing protein</fullName>
    </submittedName>
</protein>
<dbReference type="Pfam" id="PF17853">
    <property type="entry name" value="GGDEF_2"/>
    <property type="match status" value="1"/>
</dbReference>
<dbReference type="InterPro" id="IPR051448">
    <property type="entry name" value="CdaR-like_regulators"/>
</dbReference>
<comment type="similarity">
    <text evidence="1">Belongs to the CdaR family.</text>
</comment>
<evidence type="ECO:0000313" key="6">
    <source>
        <dbReference type="Proteomes" id="UP000249324"/>
    </source>
</evidence>
<proteinExistence type="inferred from homology"/>
<reference evidence="5 6" key="1">
    <citation type="journal article" date="2021" name="BMC Genomics">
        <title>Genome-resolved metagenome and metatranscriptome analyses of thermophilic composting reveal key bacterial players and their metabolic interactions.</title>
        <authorList>
            <person name="Braga L.P.P."/>
            <person name="Pereira R.V."/>
            <person name="Martins L.F."/>
            <person name="Moura L.M.S."/>
            <person name="Sanchez F.B."/>
            <person name="Patane J.S.L."/>
            <person name="da Silva A.M."/>
            <person name="Setubal J.C."/>
        </authorList>
    </citation>
    <scope>NUCLEOTIDE SEQUENCE [LARGE SCALE GENOMIC DNA]</scope>
    <source>
        <strain evidence="5">ZC4RG45</strain>
    </source>
</reference>
<sequence length="402" mass="44434">MTRSHTDTQAAAVEFITAHRRNRLESLTDRLVKAIESENPGYQDTIRVPHDDLRRSCHDNIDRVLQLLAEAVSGRPTRPHDDAIFDAARQTGRRRAEQGVPLDDVLRSFRFGGRIIWDDLIEHGRDVLPPEVVPEIGTRLWEVVDQTSAEVASAYHHYERSVLRADERRRAMLWEGVLSGRTGQPGFIAEASRVLDLPVEDDYLVIVCDELDIPLAESRLAAHPSAWVDRSDVVVGVIALREPRADQPLELLHGLAAAPPGRLIGVSGVVRGLAGVADGYRQALLALRARAGSRGLSRYDDCLPEALLLSSPDIADDLIRTWLDPLLALPAAEARELIRTLRAWVACAGSTVRTAKAVPCHRNTVVNRLRRIALLIGRPLAEDTPPVELDLALRALAMRSGR</sequence>
<evidence type="ECO:0000313" key="5">
    <source>
        <dbReference type="EMBL" id="MFO7192435.1"/>
    </source>
</evidence>
<dbReference type="PANTHER" id="PTHR33744">
    <property type="entry name" value="CARBOHYDRATE DIACID REGULATOR"/>
    <property type="match status" value="1"/>
</dbReference>
<gene>
    <name evidence="5" type="ORF">DIU77_009360</name>
</gene>
<dbReference type="InterPro" id="IPR042070">
    <property type="entry name" value="PucR_C-HTH_sf"/>
</dbReference>
<organism evidence="5 6">
    <name type="scientific">Thermocrispum agreste</name>
    <dbReference type="NCBI Taxonomy" id="37925"/>
    <lineage>
        <taxon>Bacteria</taxon>
        <taxon>Bacillati</taxon>
        <taxon>Actinomycetota</taxon>
        <taxon>Actinomycetes</taxon>
        <taxon>Pseudonocardiales</taxon>
        <taxon>Pseudonocardiaceae</taxon>
        <taxon>Thermocrispum</taxon>
    </lineage>
</organism>
<dbReference type="InterPro" id="IPR041522">
    <property type="entry name" value="CdaR_GGDEF"/>
</dbReference>